<evidence type="ECO:0000256" key="7">
    <source>
        <dbReference type="RuleBase" id="RU363032"/>
    </source>
</evidence>
<dbReference type="Pfam" id="PF00528">
    <property type="entry name" value="BPD_transp_1"/>
    <property type="match status" value="1"/>
</dbReference>
<dbReference type="GO" id="GO:0005886">
    <property type="term" value="C:plasma membrane"/>
    <property type="evidence" value="ECO:0007669"/>
    <property type="project" value="UniProtKB-SubCell"/>
</dbReference>
<dbReference type="SUPFAM" id="SSF161098">
    <property type="entry name" value="MetI-like"/>
    <property type="match status" value="1"/>
</dbReference>
<feature type="transmembrane region" description="Helical" evidence="7">
    <location>
        <begin position="322"/>
        <end position="348"/>
    </location>
</feature>
<dbReference type="PROSITE" id="PS50928">
    <property type="entry name" value="ABC_TM1"/>
    <property type="match status" value="1"/>
</dbReference>
<keyword evidence="4 7" id="KW-0812">Transmembrane</keyword>
<dbReference type="AlphaFoldDB" id="A0A7C4D1L8"/>
<feature type="transmembrane region" description="Helical" evidence="7">
    <location>
        <begin position="133"/>
        <end position="156"/>
    </location>
</feature>
<organism evidence="9">
    <name type="scientific">Thermofilum pendens</name>
    <dbReference type="NCBI Taxonomy" id="2269"/>
    <lineage>
        <taxon>Archaea</taxon>
        <taxon>Thermoproteota</taxon>
        <taxon>Thermoprotei</taxon>
        <taxon>Thermofilales</taxon>
        <taxon>Thermofilaceae</taxon>
        <taxon>Thermofilum</taxon>
    </lineage>
</organism>
<evidence type="ECO:0000256" key="3">
    <source>
        <dbReference type="ARBA" id="ARBA00022475"/>
    </source>
</evidence>
<feature type="transmembrane region" description="Helical" evidence="7">
    <location>
        <begin position="280"/>
        <end position="302"/>
    </location>
</feature>
<reference evidence="9" key="1">
    <citation type="journal article" date="2020" name="mSystems">
        <title>Genome- and Community-Level Interaction Insights into Carbon Utilization and Element Cycling Functions of Hydrothermarchaeota in Hydrothermal Sediment.</title>
        <authorList>
            <person name="Zhou Z."/>
            <person name="Liu Y."/>
            <person name="Xu W."/>
            <person name="Pan J."/>
            <person name="Luo Z.H."/>
            <person name="Li M."/>
        </authorList>
    </citation>
    <scope>NUCLEOTIDE SEQUENCE</scope>
    <source>
        <strain evidence="9">SpSt-649</strain>
    </source>
</reference>
<keyword evidence="5 7" id="KW-1133">Transmembrane helix</keyword>
<evidence type="ECO:0000256" key="5">
    <source>
        <dbReference type="ARBA" id="ARBA00022989"/>
    </source>
</evidence>
<evidence type="ECO:0000256" key="1">
    <source>
        <dbReference type="ARBA" id="ARBA00004651"/>
    </source>
</evidence>
<keyword evidence="2 7" id="KW-0813">Transport</keyword>
<dbReference type="PANTHER" id="PTHR30465:SF45">
    <property type="entry name" value="BINDING-PROTEIN-DEPENDENT TRANSPORT SYSTEMS INNER MEMBRANE COMPONENT"/>
    <property type="match status" value="1"/>
</dbReference>
<comment type="caution">
    <text evidence="9">The sequence shown here is derived from an EMBL/GenBank/DDBJ whole genome shotgun (WGS) entry which is preliminary data.</text>
</comment>
<keyword evidence="6 7" id="KW-0472">Membrane</keyword>
<dbReference type="CDD" id="cd06261">
    <property type="entry name" value="TM_PBP2"/>
    <property type="match status" value="1"/>
</dbReference>
<sequence length="357" mass="39921">MVPASLKGFLKYSLIRGSILFLTVVAAIYLTIVIANMGGKVDEIVLSELRMAITQRVNMDPQYKNLPAPEREKLIEAMLENEKKRLGLDTPFFVRSLIYLKDAITLDLGRALYMTSDSGSRLVKNIILERLPATVLLFTTVTVINFFIHLFLGLYLSRHYGSFFDKLTVALAPTSVIPGWFYGILLILIFYTWLHVLPPGGFVDVPPPEEPVAYALSVLKHMILPMAAWIISGFFLGVYGNRTFFLIFSTEDYVEAAKAKGLPPRLIETRYILRPTLPPIVTSFALTLIGSWGGAIITETVFNWPGLGLVTYEAISRFDTPVIVGITVIYAYLLAATVFILDIIYGLLDPRIKVRFG</sequence>
<dbReference type="EMBL" id="DTBQ01000035">
    <property type="protein sequence ID" value="HGM46361.1"/>
    <property type="molecule type" value="Genomic_DNA"/>
</dbReference>
<name>A0A7C4D1L8_THEPE</name>
<accession>A0A7C4D1L8</accession>
<feature type="transmembrane region" description="Helical" evidence="7">
    <location>
        <begin position="12"/>
        <end position="35"/>
    </location>
</feature>
<dbReference type="Gene3D" id="1.10.3720.10">
    <property type="entry name" value="MetI-like"/>
    <property type="match status" value="1"/>
</dbReference>
<dbReference type="InterPro" id="IPR035906">
    <property type="entry name" value="MetI-like_sf"/>
</dbReference>
<feature type="transmembrane region" description="Helical" evidence="7">
    <location>
        <begin position="168"/>
        <end position="194"/>
    </location>
</feature>
<evidence type="ECO:0000256" key="2">
    <source>
        <dbReference type="ARBA" id="ARBA00022448"/>
    </source>
</evidence>
<evidence type="ECO:0000256" key="4">
    <source>
        <dbReference type="ARBA" id="ARBA00022692"/>
    </source>
</evidence>
<dbReference type="GO" id="GO:0055085">
    <property type="term" value="P:transmembrane transport"/>
    <property type="evidence" value="ECO:0007669"/>
    <property type="project" value="InterPro"/>
</dbReference>
<feature type="domain" description="ABC transmembrane type-1" evidence="8">
    <location>
        <begin position="131"/>
        <end position="345"/>
    </location>
</feature>
<keyword evidence="3" id="KW-1003">Cell membrane</keyword>
<evidence type="ECO:0000313" key="9">
    <source>
        <dbReference type="EMBL" id="HGM46361.1"/>
    </source>
</evidence>
<dbReference type="InterPro" id="IPR000515">
    <property type="entry name" value="MetI-like"/>
</dbReference>
<proteinExistence type="inferred from homology"/>
<dbReference type="PANTHER" id="PTHR30465">
    <property type="entry name" value="INNER MEMBRANE ABC TRANSPORTER"/>
    <property type="match status" value="1"/>
</dbReference>
<comment type="subcellular location">
    <subcellularLocation>
        <location evidence="1 7">Cell membrane</location>
        <topology evidence="1 7">Multi-pass membrane protein</topology>
    </subcellularLocation>
</comment>
<protein>
    <submittedName>
        <fullName evidence="9">ABC transporter permease</fullName>
    </submittedName>
</protein>
<feature type="transmembrane region" description="Helical" evidence="7">
    <location>
        <begin position="214"/>
        <end position="239"/>
    </location>
</feature>
<evidence type="ECO:0000256" key="6">
    <source>
        <dbReference type="ARBA" id="ARBA00023136"/>
    </source>
</evidence>
<evidence type="ECO:0000259" key="8">
    <source>
        <dbReference type="PROSITE" id="PS50928"/>
    </source>
</evidence>
<comment type="similarity">
    <text evidence="7">Belongs to the binding-protein-dependent transport system permease family.</text>
</comment>
<gene>
    <name evidence="9" type="ORF">ENU21_01230</name>
</gene>